<keyword evidence="2" id="KW-0966">Cell projection</keyword>
<sequence>MSLNVDNCPRCGKMYQKNPRDLCPSCIKEMDLQYEKCIAHLRANRGIDLQELSEATEVPVRQIIKFIREGRISIINTPNIHYPCEVCGGPIRDQAICDSCRQRLSKEVSNTLEDEKRREELRRQQNQTGFNISERLRDR</sequence>
<keyword evidence="2" id="KW-0969">Cilium</keyword>
<keyword evidence="3" id="KW-1185">Reference proteome</keyword>
<feature type="region of interest" description="Disordered" evidence="1">
    <location>
        <begin position="116"/>
        <end position="139"/>
    </location>
</feature>
<name>A0AA96LGK9_9BACL</name>
<dbReference type="AlphaFoldDB" id="A0AA96LGK9"/>
<evidence type="ECO:0000256" key="1">
    <source>
        <dbReference type="SAM" id="MobiDB-lite"/>
    </source>
</evidence>
<evidence type="ECO:0000313" key="3">
    <source>
        <dbReference type="Proteomes" id="UP001305702"/>
    </source>
</evidence>
<accession>A0AA96LGK9</accession>
<protein>
    <submittedName>
        <fullName evidence="2">Flagellar protein</fullName>
    </submittedName>
</protein>
<proteinExistence type="predicted"/>
<dbReference type="RefSeq" id="WP_315605373.1">
    <property type="nucleotide sequence ID" value="NZ_CP130318.1"/>
</dbReference>
<organism evidence="2 3">
    <name type="scientific">Paenibacillus aurantius</name>
    <dbReference type="NCBI Taxonomy" id="2918900"/>
    <lineage>
        <taxon>Bacteria</taxon>
        <taxon>Bacillati</taxon>
        <taxon>Bacillota</taxon>
        <taxon>Bacilli</taxon>
        <taxon>Bacillales</taxon>
        <taxon>Paenibacillaceae</taxon>
        <taxon>Paenibacillus</taxon>
    </lineage>
</organism>
<gene>
    <name evidence="2" type="ORF">MJA45_00510</name>
</gene>
<reference evidence="2 3" key="1">
    <citation type="submission" date="2022-02" db="EMBL/GenBank/DDBJ databases">
        <title>Paenibacillus sp. MBLB1776 Whole Genome Shotgun Sequencing.</title>
        <authorList>
            <person name="Hwang C.Y."/>
            <person name="Cho E.-S."/>
            <person name="Seo M.-J."/>
        </authorList>
    </citation>
    <scope>NUCLEOTIDE SEQUENCE [LARGE SCALE GENOMIC DNA]</scope>
    <source>
        <strain evidence="2 3">MBLB1776</strain>
    </source>
</reference>
<dbReference type="EMBL" id="CP130318">
    <property type="protein sequence ID" value="WNQ11596.1"/>
    <property type="molecule type" value="Genomic_DNA"/>
</dbReference>
<dbReference type="Proteomes" id="UP001305702">
    <property type="component" value="Chromosome"/>
</dbReference>
<keyword evidence="2" id="KW-0282">Flagellum</keyword>
<evidence type="ECO:0000313" key="2">
    <source>
        <dbReference type="EMBL" id="WNQ11596.1"/>
    </source>
</evidence>
<dbReference type="KEGG" id="paun:MJA45_00510"/>